<keyword evidence="2" id="KW-1185">Reference proteome</keyword>
<protein>
    <submittedName>
        <fullName evidence="1">Uncharacterized protein</fullName>
    </submittedName>
</protein>
<evidence type="ECO:0000313" key="1">
    <source>
        <dbReference type="EMBL" id="THH30655.1"/>
    </source>
</evidence>
<gene>
    <name evidence="1" type="ORF">EUX98_g3536</name>
</gene>
<reference evidence="1 2" key="1">
    <citation type="submission" date="2019-02" db="EMBL/GenBank/DDBJ databases">
        <title>Genome sequencing of the rare red list fungi Antrodiella citrinella (Flaviporus citrinellus).</title>
        <authorList>
            <person name="Buettner E."/>
            <person name="Kellner H."/>
        </authorList>
    </citation>
    <scope>NUCLEOTIDE SEQUENCE [LARGE SCALE GENOMIC DNA]</scope>
    <source>
        <strain evidence="1 2">DSM 108506</strain>
    </source>
</reference>
<dbReference type="InterPro" id="IPR008949">
    <property type="entry name" value="Isoprenoid_synthase_dom_sf"/>
</dbReference>
<dbReference type="AlphaFoldDB" id="A0A4S4MXD2"/>
<dbReference type="EMBL" id="SGPM01000072">
    <property type="protein sequence ID" value="THH30655.1"/>
    <property type="molecule type" value="Genomic_DNA"/>
</dbReference>
<dbReference type="Proteomes" id="UP000308730">
    <property type="component" value="Unassembled WGS sequence"/>
</dbReference>
<organism evidence="1 2">
    <name type="scientific">Antrodiella citrinella</name>
    <dbReference type="NCBI Taxonomy" id="2447956"/>
    <lineage>
        <taxon>Eukaryota</taxon>
        <taxon>Fungi</taxon>
        <taxon>Dikarya</taxon>
        <taxon>Basidiomycota</taxon>
        <taxon>Agaricomycotina</taxon>
        <taxon>Agaricomycetes</taxon>
        <taxon>Polyporales</taxon>
        <taxon>Steccherinaceae</taxon>
        <taxon>Antrodiella</taxon>
    </lineage>
</organism>
<dbReference type="SUPFAM" id="SSF48576">
    <property type="entry name" value="Terpenoid synthases"/>
    <property type="match status" value="1"/>
</dbReference>
<dbReference type="Pfam" id="PF00494">
    <property type="entry name" value="SQS_PSY"/>
    <property type="match status" value="1"/>
</dbReference>
<dbReference type="InterPro" id="IPR002060">
    <property type="entry name" value="Squ/phyt_synthse"/>
</dbReference>
<dbReference type="OrthoDB" id="270318at2759"/>
<accession>A0A4S4MXD2</accession>
<sequence>MSSASGLESGLNDPNGYCKDLVRKRDYEAFLTSQFYPRQLQNAYYALRAFHIEVAIVQESVSNTMIGKMRMQFWNDALKGIADGSPPRHPIALALYEAYANEKLPSYHLKRIVNARVNML</sequence>
<dbReference type="Gene3D" id="1.10.600.10">
    <property type="entry name" value="Farnesyl Diphosphate Synthase"/>
    <property type="match status" value="1"/>
</dbReference>
<evidence type="ECO:0000313" key="2">
    <source>
        <dbReference type="Proteomes" id="UP000308730"/>
    </source>
</evidence>
<name>A0A4S4MXD2_9APHY</name>
<comment type="caution">
    <text evidence="1">The sequence shown here is derived from an EMBL/GenBank/DDBJ whole genome shotgun (WGS) entry which is preliminary data.</text>
</comment>
<proteinExistence type="predicted"/>